<accession>A0A6M3LKC4</accession>
<evidence type="ECO:0000313" key="2">
    <source>
        <dbReference type="EMBL" id="QJA93754.1"/>
    </source>
</evidence>
<name>A0A6M3LKC4_9ZZZZ</name>
<proteinExistence type="predicted"/>
<dbReference type="EMBL" id="MT141871">
    <property type="protein sequence ID" value="QJA71411.1"/>
    <property type="molecule type" value="Genomic_DNA"/>
</dbReference>
<reference evidence="2" key="1">
    <citation type="submission" date="2020-03" db="EMBL/GenBank/DDBJ databases">
        <title>The deep terrestrial virosphere.</title>
        <authorList>
            <person name="Holmfeldt K."/>
            <person name="Nilsson E."/>
            <person name="Simone D."/>
            <person name="Lopez-Fernandez M."/>
            <person name="Wu X."/>
            <person name="de Brujin I."/>
            <person name="Lundin D."/>
            <person name="Andersson A."/>
            <person name="Bertilsson S."/>
            <person name="Dopson M."/>
        </authorList>
    </citation>
    <scope>NUCLEOTIDE SEQUENCE</scope>
    <source>
        <strain evidence="1">MM415A03182</strain>
        <strain evidence="2">MM415B04120</strain>
    </source>
</reference>
<organism evidence="2">
    <name type="scientific">viral metagenome</name>
    <dbReference type="NCBI Taxonomy" id="1070528"/>
    <lineage>
        <taxon>unclassified sequences</taxon>
        <taxon>metagenomes</taxon>
        <taxon>organismal metagenomes</taxon>
    </lineage>
</organism>
<sequence length="72" mass="8516">MKNLWRGAFNYRQTAVVLYRYAHSKRQAWKVMCDELAKKDGIHPSVVYSLFDGSKDNHEISIEMEVKENERP</sequence>
<evidence type="ECO:0000313" key="1">
    <source>
        <dbReference type="EMBL" id="QJA71411.1"/>
    </source>
</evidence>
<gene>
    <name evidence="1" type="ORF">MM415A03182_0010</name>
    <name evidence="2" type="ORF">MM415B04120_0002</name>
</gene>
<protein>
    <submittedName>
        <fullName evidence="2">Uncharacterized protein</fullName>
    </submittedName>
</protein>
<dbReference type="AlphaFoldDB" id="A0A6M3LKC4"/>
<dbReference type="EMBL" id="MT143175">
    <property type="protein sequence ID" value="QJA93754.1"/>
    <property type="molecule type" value="Genomic_DNA"/>
</dbReference>